<feature type="region of interest" description="Disordered" evidence="1">
    <location>
        <begin position="1"/>
        <end position="42"/>
    </location>
</feature>
<proteinExistence type="predicted"/>
<dbReference type="EMBL" id="JASNQZ010000018">
    <property type="protein sequence ID" value="KAL0945389.1"/>
    <property type="molecule type" value="Genomic_DNA"/>
</dbReference>
<protein>
    <submittedName>
        <fullName evidence="2">Uncharacterized protein</fullName>
    </submittedName>
</protein>
<evidence type="ECO:0000256" key="1">
    <source>
        <dbReference type="SAM" id="MobiDB-lite"/>
    </source>
</evidence>
<comment type="caution">
    <text evidence="2">The sequence shown here is derived from an EMBL/GenBank/DDBJ whole genome shotgun (WGS) entry which is preliminary data.</text>
</comment>
<gene>
    <name evidence="2" type="ORF">HGRIS_000883</name>
</gene>
<keyword evidence="3" id="KW-1185">Reference proteome</keyword>
<sequence>MSVCLSPSPALTASGAFDPSPQRKRTSSFYCGSSSSSPRPLKSAKTCSSAVDFTMAVGTRSNTLRRSESYLFLPPQDCAFAIVSQSAPHHDGSSVVPYARSMRYYKEQREQRKAYLRRRDQTELTINTRVETFFPSESLPLPVSHAECEPAAQPCAPTIPFAKLPTGTKILLAQTHADATVERISGKTSSLRFGPSPAIVAPTPIRPPPPPPSIGLAQSSVRLSSPLAPVQRPLPPRPKFPRSKSKQKTNLLQKAIRGLMHSSPEGRRLLALGPRASLSVAQATSELEQLIAMVGPSDLGDEDMDLDIEEEDLAVVDAEIDGDADADAEGEIDDSATMETVPLRTSPTSPTASGLSNSWVCVPTEDWEMIDSAA</sequence>
<evidence type="ECO:0000313" key="2">
    <source>
        <dbReference type="EMBL" id="KAL0945389.1"/>
    </source>
</evidence>
<organism evidence="2 3">
    <name type="scientific">Hohenbuehelia grisea</name>
    <dbReference type="NCBI Taxonomy" id="104357"/>
    <lineage>
        <taxon>Eukaryota</taxon>
        <taxon>Fungi</taxon>
        <taxon>Dikarya</taxon>
        <taxon>Basidiomycota</taxon>
        <taxon>Agaricomycotina</taxon>
        <taxon>Agaricomycetes</taxon>
        <taxon>Agaricomycetidae</taxon>
        <taxon>Agaricales</taxon>
        <taxon>Pleurotineae</taxon>
        <taxon>Pleurotaceae</taxon>
        <taxon>Hohenbuehelia</taxon>
    </lineage>
</organism>
<feature type="compositionally biased region" description="Low complexity" evidence="1">
    <location>
        <begin position="27"/>
        <end position="37"/>
    </location>
</feature>
<name>A0ABR3IQ58_9AGAR</name>
<feature type="region of interest" description="Disordered" evidence="1">
    <location>
        <begin position="227"/>
        <end position="248"/>
    </location>
</feature>
<evidence type="ECO:0000313" key="3">
    <source>
        <dbReference type="Proteomes" id="UP001556367"/>
    </source>
</evidence>
<reference evidence="3" key="1">
    <citation type="submission" date="2024-06" db="EMBL/GenBank/DDBJ databases">
        <title>Multi-omics analyses provide insights into the biosynthesis of the anticancer antibiotic pleurotin in Hohenbuehelia grisea.</title>
        <authorList>
            <person name="Weaver J.A."/>
            <person name="Alberti F."/>
        </authorList>
    </citation>
    <scope>NUCLEOTIDE SEQUENCE [LARGE SCALE GENOMIC DNA]</scope>
    <source>
        <strain evidence="3">T-177</strain>
    </source>
</reference>
<accession>A0ABR3IQ58</accession>
<dbReference type="Proteomes" id="UP001556367">
    <property type="component" value="Unassembled WGS sequence"/>
</dbReference>